<dbReference type="Gene3D" id="1.10.10.10">
    <property type="entry name" value="Winged helix-like DNA-binding domain superfamily/Winged helix DNA-binding domain"/>
    <property type="match status" value="1"/>
</dbReference>
<evidence type="ECO:0000313" key="7">
    <source>
        <dbReference type="EMBL" id="MEJ2865890.1"/>
    </source>
</evidence>
<dbReference type="SMART" id="SM00382">
    <property type="entry name" value="AAA"/>
    <property type="match status" value="1"/>
</dbReference>
<dbReference type="PANTHER" id="PTHR47691:SF3">
    <property type="entry name" value="HTH-TYPE TRANSCRIPTIONAL REGULATOR RV0890C-RELATED"/>
    <property type="match status" value="1"/>
</dbReference>
<dbReference type="InterPro" id="IPR016032">
    <property type="entry name" value="Sig_transdc_resp-reg_C-effctor"/>
</dbReference>
<dbReference type="Gene3D" id="1.25.40.10">
    <property type="entry name" value="Tetratricopeptide repeat domain"/>
    <property type="match status" value="1"/>
</dbReference>
<evidence type="ECO:0000259" key="5">
    <source>
        <dbReference type="SMART" id="SM00862"/>
    </source>
</evidence>
<evidence type="ECO:0000256" key="3">
    <source>
        <dbReference type="SAM" id="MobiDB-lite"/>
    </source>
</evidence>
<name>A0ABU8MGU1_9PSEU</name>
<dbReference type="EMBL" id="JBBEGM010000023">
    <property type="protein sequence ID" value="MEJ2865890.1"/>
    <property type="molecule type" value="Genomic_DNA"/>
</dbReference>
<keyword evidence="2" id="KW-0238">DNA-binding</keyword>
<dbReference type="Gene3D" id="3.40.50.300">
    <property type="entry name" value="P-loop containing nucleotide triphosphate hydrolases"/>
    <property type="match status" value="1"/>
</dbReference>
<dbReference type="InterPro" id="IPR027417">
    <property type="entry name" value="P-loop_NTPase"/>
</dbReference>
<dbReference type="Pfam" id="PF03704">
    <property type="entry name" value="BTAD"/>
    <property type="match status" value="1"/>
</dbReference>
<dbReference type="InterPro" id="IPR005158">
    <property type="entry name" value="BTAD"/>
</dbReference>
<keyword evidence="8" id="KW-1185">Reference proteome</keyword>
<protein>
    <submittedName>
        <fullName evidence="7">BTAD domain-containing putative transcriptional regulator</fullName>
    </submittedName>
</protein>
<proteinExistence type="inferred from homology"/>
<evidence type="ECO:0000256" key="2">
    <source>
        <dbReference type="ARBA" id="ARBA00023125"/>
    </source>
</evidence>
<comment type="similarity">
    <text evidence="1">Belongs to the AfsR/DnrI/RedD regulatory family.</text>
</comment>
<dbReference type="SUPFAM" id="SSF46894">
    <property type="entry name" value="C-terminal effector domain of the bipartite response regulators"/>
    <property type="match status" value="1"/>
</dbReference>
<evidence type="ECO:0000313" key="8">
    <source>
        <dbReference type="Proteomes" id="UP001369736"/>
    </source>
</evidence>
<dbReference type="InterPro" id="IPR036388">
    <property type="entry name" value="WH-like_DNA-bd_sf"/>
</dbReference>
<dbReference type="InterPro" id="IPR003593">
    <property type="entry name" value="AAA+_ATPase"/>
</dbReference>
<feature type="domain" description="AAA+ ATPase" evidence="4">
    <location>
        <begin position="320"/>
        <end position="517"/>
    </location>
</feature>
<dbReference type="SUPFAM" id="SSF48452">
    <property type="entry name" value="TPR-like"/>
    <property type="match status" value="1"/>
</dbReference>
<dbReference type="SUPFAM" id="SSF52540">
    <property type="entry name" value="P-loop containing nucleoside triphosphate hydrolases"/>
    <property type="match status" value="1"/>
</dbReference>
<evidence type="ECO:0000259" key="6">
    <source>
        <dbReference type="SMART" id="SM01043"/>
    </source>
</evidence>
<dbReference type="SMART" id="SM00862">
    <property type="entry name" value="Trans_reg_C"/>
    <property type="match status" value="1"/>
</dbReference>
<dbReference type="CDD" id="cd15831">
    <property type="entry name" value="BTAD"/>
    <property type="match status" value="1"/>
</dbReference>
<organism evidence="7 8">
    <name type="scientific">Actinomycetospora flava</name>
    <dbReference type="NCBI Taxonomy" id="3129232"/>
    <lineage>
        <taxon>Bacteria</taxon>
        <taxon>Bacillati</taxon>
        <taxon>Actinomycetota</taxon>
        <taxon>Actinomycetes</taxon>
        <taxon>Pseudonocardiales</taxon>
        <taxon>Pseudonocardiaceae</taxon>
        <taxon>Actinomycetospora</taxon>
    </lineage>
</organism>
<comment type="caution">
    <text evidence="7">The sequence shown here is derived from an EMBL/GenBank/DDBJ whole genome shotgun (WGS) entry which is preliminary data.</text>
</comment>
<feature type="region of interest" description="Disordered" evidence="3">
    <location>
        <begin position="961"/>
        <end position="983"/>
    </location>
</feature>
<feature type="domain" description="OmpR/PhoB-type" evidence="5">
    <location>
        <begin position="43"/>
        <end position="116"/>
    </location>
</feature>
<dbReference type="PANTHER" id="PTHR47691">
    <property type="entry name" value="REGULATOR-RELATED"/>
    <property type="match status" value="1"/>
</dbReference>
<gene>
    <name evidence="7" type="ORF">WCD58_32375</name>
</gene>
<feature type="domain" description="Bacterial transcriptional activator" evidence="6">
    <location>
        <begin position="123"/>
        <end position="268"/>
    </location>
</feature>
<sequence length="983" mass="104250">MLREGFARAEVVTVSDVGVPGFRVLGAVEVELGVGGAARSPGGAVLGRLLSRLLVGVGERVEVGELMEAVWGSHGAPRSVSTLESHLHRLRRFLEPERRRGEAPALLVADAGGYRLAVGRDRLDSASCASLVREASELLAAGEAGRAVERAEQARALWRGRPFAPWSDETWAAAVVAGLEEMRRQLTETLVDGLLAGARPERALVELGPVLAEQPLRERPWEQYLLAAARMGRTEDAMVAYRQCDRLFRDELGVAPGAELQRLHRLVLSGSLTFTTTRDVDGPIEIADARTATEIHLPTRRPRLIGRDIEVADLARRLVHASTVTVVGGAGCGKTTLAVATAERMAAEFPDGIWFVDLSPAPDGEQVGAAVISALGLTGAHGSAHEVVGAFVGARRMLVVLDNCEHVLDAVAVLVERLHRAGSRLAVLATSREPLGTEGEELVELSPLALGDSTTSPAVELFLERYAAAGPDRRLGSKDLRVAAEICTSVDGVPLAIELAAARGRAFSLVEIAEQVRTDPGALSGPGRGRSERQTVRAAVERSVRLLSSGEQELHAALSAVPGPMTAAMAAALIGGGPDTDDLVVGLVHRSLLVAEGPRRPGGRSRFVQLAIVRAHGARMLDDAAADRIADRRDEAVVGTVLGRPRVGAPELLDFRAAMDDDLAALRASLHHSLVESPSWRGPALVGGLSDYWYYRGMQLEAGRWVQLALDRCQRARPVDAALVAAAVARRHLFAGDLPGARAHVEALCSAIDDLTEPDLLDVGDVLPSVMWSGLELLTVELHGQLAARAREVAVRTGDSSSALQAALAGLVAHPLDPRRQLAEVEAVHSAATERGNREIGWMSTILGVIAGMRAGDVAAALAWSERGLEHHLALGNREVQPIMEMHGTLHARGGDDVTAVQVLAAARAYNRRNATRWPYRSATTAVLEDAARRLGPSVYERAWREGSSLSLAEIAHVGKPQTPVAGPESGAVGTTGRPVSGG</sequence>
<evidence type="ECO:0000256" key="1">
    <source>
        <dbReference type="ARBA" id="ARBA00005820"/>
    </source>
</evidence>
<dbReference type="RefSeq" id="WP_337707267.1">
    <property type="nucleotide sequence ID" value="NZ_JBBEGM010000023.1"/>
</dbReference>
<dbReference type="InterPro" id="IPR011990">
    <property type="entry name" value="TPR-like_helical_dom_sf"/>
</dbReference>
<accession>A0ABU8MGU1</accession>
<dbReference type="InterPro" id="IPR001867">
    <property type="entry name" value="OmpR/PhoB-type_DNA-bd"/>
</dbReference>
<dbReference type="SMART" id="SM01043">
    <property type="entry name" value="BTAD"/>
    <property type="match status" value="1"/>
</dbReference>
<dbReference type="Proteomes" id="UP001369736">
    <property type="component" value="Unassembled WGS sequence"/>
</dbReference>
<reference evidence="7 8" key="1">
    <citation type="submission" date="2024-03" db="EMBL/GenBank/DDBJ databases">
        <title>Actinomycetospora sp. OC33-EN07, a novel actinomycete isolated from wild orchid (Aerides multiflora).</title>
        <authorList>
            <person name="Suriyachadkun C."/>
        </authorList>
    </citation>
    <scope>NUCLEOTIDE SEQUENCE [LARGE SCALE GENOMIC DNA]</scope>
    <source>
        <strain evidence="7 8">OC33-EN07</strain>
    </source>
</reference>
<evidence type="ECO:0000259" key="4">
    <source>
        <dbReference type="SMART" id="SM00382"/>
    </source>
</evidence>